<gene>
    <name evidence="2" type="ORF">E5676_scaffold231G001050</name>
</gene>
<comment type="caution">
    <text evidence="2">The sequence shown here is derived from an EMBL/GenBank/DDBJ whole genome shotgun (WGS) entry which is preliminary data.</text>
</comment>
<dbReference type="Pfam" id="PF00078">
    <property type="entry name" value="RVT_1"/>
    <property type="match status" value="1"/>
</dbReference>
<evidence type="ECO:0000259" key="1">
    <source>
        <dbReference type="PROSITE" id="PS50878"/>
    </source>
</evidence>
<dbReference type="InterPro" id="IPR000477">
    <property type="entry name" value="RT_dom"/>
</dbReference>
<organism evidence="2 3">
    <name type="scientific">Cucumis melo var. makuwa</name>
    <name type="common">Oriental melon</name>
    <dbReference type="NCBI Taxonomy" id="1194695"/>
    <lineage>
        <taxon>Eukaryota</taxon>
        <taxon>Viridiplantae</taxon>
        <taxon>Streptophyta</taxon>
        <taxon>Embryophyta</taxon>
        <taxon>Tracheophyta</taxon>
        <taxon>Spermatophyta</taxon>
        <taxon>Magnoliopsida</taxon>
        <taxon>eudicotyledons</taxon>
        <taxon>Gunneridae</taxon>
        <taxon>Pentapetalae</taxon>
        <taxon>rosids</taxon>
        <taxon>fabids</taxon>
        <taxon>Cucurbitales</taxon>
        <taxon>Cucurbitaceae</taxon>
        <taxon>Benincaseae</taxon>
        <taxon>Cucumis</taxon>
    </lineage>
</organism>
<sequence length="339" mass="38795">MKTLPFFHRICSARQRRSFISNIISNSGDSCSTNENIEKAFLDHFEEIYNGSSSDSPWLIDNLDWSPISSNHIHNLCSMFSKEEIHSALTSFTNNKSPGPYGFTMEFYKATWHHIKEDICNIFKKFHDNCIINKAVNVTNIALIAKKDKCSVPADYRPISLTTSLYKLIAKVIAERLKETLPLTVAENQMAFVKGRQITDAILIANEAIDYWRVKKIKGFVIKLDLEKAFDKINWSFIDFMLLKKGYPIKWRRWIKACISSVQYSIIINGRPRGKIQPSRGIRQGDPISPFIFVLAIDYLSRLLDSLGDKIKGVMMNNNLNLTHLLFAEEGVRMTSSSL</sequence>
<dbReference type="SUPFAM" id="SSF56672">
    <property type="entry name" value="DNA/RNA polymerases"/>
    <property type="match status" value="1"/>
</dbReference>
<dbReference type="PANTHER" id="PTHR31635:SF196">
    <property type="entry name" value="REVERSE TRANSCRIPTASE DOMAIN-CONTAINING PROTEIN-RELATED"/>
    <property type="match status" value="1"/>
</dbReference>
<dbReference type="InterPro" id="IPR043502">
    <property type="entry name" value="DNA/RNA_pol_sf"/>
</dbReference>
<evidence type="ECO:0000313" key="2">
    <source>
        <dbReference type="EMBL" id="TYK10921.1"/>
    </source>
</evidence>
<accession>A0A5D3CGJ3</accession>
<dbReference type="PANTHER" id="PTHR31635">
    <property type="entry name" value="REVERSE TRANSCRIPTASE DOMAIN-CONTAINING PROTEIN-RELATED"/>
    <property type="match status" value="1"/>
</dbReference>
<protein>
    <submittedName>
        <fullName evidence="2">LINE-1 retrotransposable element ORF2 protein</fullName>
    </submittedName>
</protein>
<dbReference type="PROSITE" id="PS50878">
    <property type="entry name" value="RT_POL"/>
    <property type="match status" value="1"/>
</dbReference>
<reference evidence="2 3" key="1">
    <citation type="submission" date="2019-08" db="EMBL/GenBank/DDBJ databases">
        <title>Draft genome sequences of two oriental melons (Cucumis melo L. var makuwa).</title>
        <authorList>
            <person name="Kwon S.-Y."/>
        </authorList>
    </citation>
    <scope>NUCLEOTIDE SEQUENCE [LARGE SCALE GENOMIC DNA]</scope>
    <source>
        <strain evidence="3">cv. Chang Bougi</strain>
        <tissue evidence="2">Leaf</tissue>
    </source>
</reference>
<dbReference type="AlphaFoldDB" id="A0A5D3CGJ3"/>
<dbReference type="CDD" id="cd01650">
    <property type="entry name" value="RT_nLTR_like"/>
    <property type="match status" value="1"/>
</dbReference>
<name>A0A5D3CGJ3_CUCMM</name>
<evidence type="ECO:0000313" key="3">
    <source>
        <dbReference type="Proteomes" id="UP000321947"/>
    </source>
</evidence>
<dbReference type="Proteomes" id="UP000321947">
    <property type="component" value="Unassembled WGS sequence"/>
</dbReference>
<proteinExistence type="predicted"/>
<feature type="domain" description="Reverse transcriptase" evidence="1">
    <location>
        <begin position="125"/>
        <end position="339"/>
    </location>
</feature>
<dbReference type="EMBL" id="SSTD01011057">
    <property type="protein sequence ID" value="TYK10921.1"/>
    <property type="molecule type" value="Genomic_DNA"/>
</dbReference>